<dbReference type="EMBL" id="JBHTKJ010000026">
    <property type="protein sequence ID" value="MFD1038842.1"/>
    <property type="molecule type" value="Genomic_DNA"/>
</dbReference>
<evidence type="ECO:0000313" key="2">
    <source>
        <dbReference type="Proteomes" id="UP001597040"/>
    </source>
</evidence>
<reference evidence="2" key="1">
    <citation type="journal article" date="2019" name="Int. J. Syst. Evol. Microbiol.">
        <title>The Global Catalogue of Microorganisms (GCM) 10K type strain sequencing project: providing services to taxonomists for standard genome sequencing and annotation.</title>
        <authorList>
            <consortium name="The Broad Institute Genomics Platform"/>
            <consortium name="The Broad Institute Genome Sequencing Center for Infectious Disease"/>
            <person name="Wu L."/>
            <person name="Ma J."/>
        </authorList>
    </citation>
    <scope>NUCLEOTIDE SEQUENCE [LARGE SCALE GENOMIC DNA]</scope>
    <source>
        <strain evidence="2">CCUG 56754</strain>
    </source>
</reference>
<protein>
    <submittedName>
        <fullName evidence="1">Uncharacterized protein</fullName>
    </submittedName>
</protein>
<name>A0ABW3LMB8_9BACI</name>
<sequence length="69" mass="8192">MYPRKIAKQMVDIFEGVVALRNIELSKQEDRERSMVIAKIYLEKTFGNREEYRAEPLSLSYFNMIVMNS</sequence>
<comment type="caution">
    <text evidence="1">The sequence shown here is derived from an EMBL/GenBank/DDBJ whole genome shotgun (WGS) entry which is preliminary data.</text>
</comment>
<evidence type="ECO:0000313" key="1">
    <source>
        <dbReference type="EMBL" id="MFD1038842.1"/>
    </source>
</evidence>
<gene>
    <name evidence="1" type="ORF">ACFQ3N_10635</name>
</gene>
<accession>A0ABW3LMB8</accession>
<keyword evidence="2" id="KW-1185">Reference proteome</keyword>
<proteinExistence type="predicted"/>
<dbReference type="RefSeq" id="WP_390362196.1">
    <property type="nucleotide sequence ID" value="NZ_JBHTKJ010000026.1"/>
</dbReference>
<dbReference type="Proteomes" id="UP001597040">
    <property type="component" value="Unassembled WGS sequence"/>
</dbReference>
<organism evidence="1 2">
    <name type="scientific">Virgibacillus byunsanensis</name>
    <dbReference type="NCBI Taxonomy" id="570945"/>
    <lineage>
        <taxon>Bacteria</taxon>
        <taxon>Bacillati</taxon>
        <taxon>Bacillota</taxon>
        <taxon>Bacilli</taxon>
        <taxon>Bacillales</taxon>
        <taxon>Bacillaceae</taxon>
        <taxon>Virgibacillus</taxon>
    </lineage>
</organism>